<dbReference type="Pfam" id="PF13426">
    <property type="entry name" value="PAS_9"/>
    <property type="match status" value="1"/>
</dbReference>
<feature type="domain" description="PAS" evidence="8">
    <location>
        <begin position="323"/>
        <end position="378"/>
    </location>
</feature>
<dbReference type="SUPFAM" id="SSF47384">
    <property type="entry name" value="Homodimeric domain of signal transducing histidine kinase"/>
    <property type="match status" value="1"/>
</dbReference>
<dbReference type="Pfam" id="PF00072">
    <property type="entry name" value="Response_reg"/>
    <property type="match status" value="1"/>
</dbReference>
<dbReference type="CDD" id="cd00130">
    <property type="entry name" value="PAS"/>
    <property type="match status" value="2"/>
</dbReference>
<dbReference type="InterPro" id="IPR036097">
    <property type="entry name" value="HisK_dim/P_sf"/>
</dbReference>
<evidence type="ECO:0000256" key="5">
    <source>
        <dbReference type="SAM" id="Coils"/>
    </source>
</evidence>
<dbReference type="SUPFAM" id="SSF55785">
    <property type="entry name" value="PYP-like sensor domain (PAS domain)"/>
    <property type="match status" value="3"/>
</dbReference>
<evidence type="ECO:0000259" key="6">
    <source>
        <dbReference type="PROSITE" id="PS50109"/>
    </source>
</evidence>
<evidence type="ECO:0000256" key="2">
    <source>
        <dbReference type="ARBA" id="ARBA00012438"/>
    </source>
</evidence>
<dbReference type="InterPro" id="IPR013656">
    <property type="entry name" value="PAS_4"/>
</dbReference>
<dbReference type="SMART" id="SM00388">
    <property type="entry name" value="HisKA"/>
    <property type="match status" value="1"/>
</dbReference>
<dbReference type="InterPro" id="IPR036890">
    <property type="entry name" value="HATPase_C_sf"/>
</dbReference>
<reference evidence="10" key="1">
    <citation type="submission" date="2022-06" db="EMBL/GenBank/DDBJ databases">
        <title>Sphingomonas sp. nov. isolated from rhizosphere soil of tomato.</title>
        <authorList>
            <person name="Dong H."/>
            <person name="Gao R."/>
        </authorList>
    </citation>
    <scope>NUCLEOTIDE SEQUENCE</scope>
    <source>
        <strain evidence="10">MMSM24</strain>
    </source>
</reference>
<dbReference type="Gene3D" id="3.30.450.20">
    <property type="entry name" value="PAS domain"/>
    <property type="match status" value="3"/>
</dbReference>
<dbReference type="PROSITE" id="PS50109">
    <property type="entry name" value="HIS_KIN"/>
    <property type="match status" value="1"/>
</dbReference>
<dbReference type="PROSITE" id="PS50113">
    <property type="entry name" value="PAC"/>
    <property type="match status" value="1"/>
</dbReference>
<feature type="domain" description="PAS" evidence="8">
    <location>
        <begin position="428"/>
        <end position="501"/>
    </location>
</feature>
<comment type="caution">
    <text evidence="10">The sequence shown here is derived from an EMBL/GenBank/DDBJ whole genome shotgun (WGS) entry which is preliminary data.</text>
</comment>
<dbReference type="InterPro" id="IPR000700">
    <property type="entry name" value="PAS-assoc_C"/>
</dbReference>
<dbReference type="Pfam" id="PF08447">
    <property type="entry name" value="PAS_3"/>
    <property type="match status" value="1"/>
</dbReference>
<dbReference type="InterPro" id="IPR001789">
    <property type="entry name" value="Sig_transdc_resp-reg_receiver"/>
</dbReference>
<evidence type="ECO:0000313" key="11">
    <source>
        <dbReference type="Proteomes" id="UP001165565"/>
    </source>
</evidence>
<dbReference type="EC" id="2.7.13.3" evidence="2"/>
<dbReference type="InterPro" id="IPR004358">
    <property type="entry name" value="Sig_transdc_His_kin-like_C"/>
</dbReference>
<dbReference type="InterPro" id="IPR011006">
    <property type="entry name" value="CheY-like_superfamily"/>
</dbReference>
<dbReference type="InterPro" id="IPR013655">
    <property type="entry name" value="PAS_fold_3"/>
</dbReference>
<dbReference type="SMART" id="SM00387">
    <property type="entry name" value="HATPase_c"/>
    <property type="match status" value="1"/>
</dbReference>
<evidence type="ECO:0000259" key="8">
    <source>
        <dbReference type="PROSITE" id="PS50112"/>
    </source>
</evidence>
<dbReference type="Pfam" id="PF02518">
    <property type="entry name" value="HATPase_c"/>
    <property type="match status" value="1"/>
</dbReference>
<evidence type="ECO:0000259" key="9">
    <source>
        <dbReference type="PROSITE" id="PS50113"/>
    </source>
</evidence>
<dbReference type="InterPro" id="IPR000014">
    <property type="entry name" value="PAS"/>
</dbReference>
<evidence type="ECO:0000259" key="7">
    <source>
        <dbReference type="PROSITE" id="PS50110"/>
    </source>
</evidence>
<dbReference type="AlphaFoldDB" id="A0AA41ZD82"/>
<dbReference type="InterPro" id="IPR003594">
    <property type="entry name" value="HATPase_dom"/>
</dbReference>
<evidence type="ECO:0000256" key="3">
    <source>
        <dbReference type="ARBA" id="ARBA00022553"/>
    </source>
</evidence>
<evidence type="ECO:0000256" key="1">
    <source>
        <dbReference type="ARBA" id="ARBA00000085"/>
    </source>
</evidence>
<evidence type="ECO:0000313" key="10">
    <source>
        <dbReference type="EMBL" id="MCW6533578.1"/>
    </source>
</evidence>
<dbReference type="PANTHER" id="PTHR43065:SF49">
    <property type="entry name" value="HISTIDINE KINASE"/>
    <property type="match status" value="1"/>
</dbReference>
<dbReference type="SMART" id="SM00448">
    <property type="entry name" value="REC"/>
    <property type="match status" value="1"/>
</dbReference>
<dbReference type="SUPFAM" id="SSF52172">
    <property type="entry name" value="CheY-like"/>
    <property type="match status" value="1"/>
</dbReference>
<feature type="coiled-coil region" evidence="5">
    <location>
        <begin position="539"/>
        <end position="566"/>
    </location>
</feature>
<keyword evidence="5" id="KW-0175">Coiled coil</keyword>
<name>A0AA41ZD82_9SPHN</name>
<dbReference type="InterPro" id="IPR003661">
    <property type="entry name" value="HisK_dim/P_dom"/>
</dbReference>
<dbReference type="Proteomes" id="UP001165565">
    <property type="component" value="Unassembled WGS sequence"/>
</dbReference>
<feature type="domain" description="Histidine kinase" evidence="6">
    <location>
        <begin position="575"/>
        <end position="795"/>
    </location>
</feature>
<dbReference type="PROSITE" id="PS50112">
    <property type="entry name" value="PAS"/>
    <property type="match status" value="2"/>
</dbReference>
<sequence length="935" mass="102858">MYDEDLCEVFPGNSQMAHIMRRHDWTATPLGDPRGWPDALKIPLRMLLTSRFEMWLGWGGDLHFFYNDAYIPTLGIKHPRMLGRPFREVWSEVYDEVADQVDRVRAGEATWNKALLLLLERSGYPEETYHSFSYSPLHTADGDVGGLLCIVSEETERVISERRLETIRQLGAALVGATDRSAIHDAVRSTFATNRRDFPFASLQLAGDTAHSAPSSFEAAIARLSRGDGENGRIVALPADIDWPSGDWDRPPREAISIAIPGPGESAGQLVLGLSPYRSDDAGILDIARLIAAQISGALANVAALQSERLRADRMWTFSRDLMVMIDGEGVLRSVSPSWAQMLGHPLDQVVGHHFSAFVHPDDAGANDDALARARDDEQLTNYESRLLTADGGFRWIEWHSSTENGLIFAYGRDITQRRRAEEALNESQAQFRHLVQGVTDYAIYMLDLDGHVSSWNEGARRIKGYEPDEIIGEHFSRFYTEEDRANGEPQRTLETARTEGRFIAEGWRVRKNGQRFRASVVIDAIRDDAGVPIGFAKITRDITEREKAQRELEQAREVLFQSQKMEAIGQLTGGIAHDFNNLLMAVLSSLDLLRKRVPDDPLSKRLLDNAIEGAQRGATLTQRMLAFARRQDLKVDRVNLPQLLTGMSDLVQRSIGPEWPISTNFPLRLPFIRADANQLEMALLNLIVNARDATPGGGPILISASKEVLADDPATKLPAGNYVRLVVTDRGTGMNEETVRRAAEPFFTTKGVGKGTGLGLAMVHGMAQQIGGMFELLSRPGEGTSAVIWLPVAQDDTVSATAEPVAEPEPQIPRLKILAVDDDALVLINTAALLEDLGHDVIEADSAAEALETFRAHDDIDLIVTDQAMPNMTGSELIAAVDEIRPGTPIILASGYGEDVAARSSAIRLGKPFNQSQLAIAIARAVERDAATSA</sequence>
<gene>
    <name evidence="10" type="ORF">NEE01_02130</name>
</gene>
<keyword evidence="11" id="KW-1185">Reference proteome</keyword>
<dbReference type="Gene3D" id="1.10.287.130">
    <property type="match status" value="1"/>
</dbReference>
<dbReference type="Pfam" id="PF00512">
    <property type="entry name" value="HisKA"/>
    <property type="match status" value="1"/>
</dbReference>
<keyword evidence="3 4" id="KW-0597">Phosphoprotein</keyword>
<dbReference type="GO" id="GO:0000155">
    <property type="term" value="F:phosphorelay sensor kinase activity"/>
    <property type="evidence" value="ECO:0007669"/>
    <property type="project" value="InterPro"/>
</dbReference>
<dbReference type="SUPFAM" id="SSF55874">
    <property type="entry name" value="ATPase domain of HSP90 chaperone/DNA topoisomerase II/histidine kinase"/>
    <property type="match status" value="1"/>
</dbReference>
<proteinExistence type="predicted"/>
<accession>A0AA41ZD82</accession>
<protein>
    <recommendedName>
        <fullName evidence="2">histidine kinase</fullName>
        <ecNumber evidence="2">2.7.13.3</ecNumber>
    </recommendedName>
</protein>
<feature type="modified residue" description="4-aspartylphosphate" evidence="4">
    <location>
        <position position="867"/>
    </location>
</feature>
<dbReference type="Gene3D" id="3.40.50.2300">
    <property type="match status" value="1"/>
</dbReference>
<evidence type="ECO:0000256" key="4">
    <source>
        <dbReference type="PROSITE-ProRule" id="PRU00169"/>
    </source>
</evidence>
<dbReference type="Gene3D" id="3.30.565.10">
    <property type="entry name" value="Histidine kinase-like ATPase, C-terminal domain"/>
    <property type="match status" value="1"/>
</dbReference>
<dbReference type="PROSITE" id="PS50110">
    <property type="entry name" value="RESPONSE_REGULATORY"/>
    <property type="match status" value="1"/>
</dbReference>
<dbReference type="PRINTS" id="PR00344">
    <property type="entry name" value="BCTRLSENSOR"/>
</dbReference>
<dbReference type="SMART" id="SM00091">
    <property type="entry name" value="PAS"/>
    <property type="match status" value="2"/>
</dbReference>
<dbReference type="PANTHER" id="PTHR43065">
    <property type="entry name" value="SENSOR HISTIDINE KINASE"/>
    <property type="match status" value="1"/>
</dbReference>
<comment type="catalytic activity">
    <reaction evidence="1">
        <text>ATP + protein L-histidine = ADP + protein N-phospho-L-histidine.</text>
        <dbReference type="EC" id="2.7.13.3"/>
    </reaction>
</comment>
<feature type="domain" description="Response regulatory" evidence="7">
    <location>
        <begin position="817"/>
        <end position="927"/>
    </location>
</feature>
<dbReference type="InterPro" id="IPR001610">
    <property type="entry name" value="PAC"/>
</dbReference>
<dbReference type="EMBL" id="JANFAV010000001">
    <property type="protein sequence ID" value="MCW6533578.1"/>
    <property type="molecule type" value="Genomic_DNA"/>
</dbReference>
<organism evidence="10 11">
    <name type="scientific">Sphingomonas lycopersici</name>
    <dbReference type="NCBI Taxonomy" id="2951807"/>
    <lineage>
        <taxon>Bacteria</taxon>
        <taxon>Pseudomonadati</taxon>
        <taxon>Pseudomonadota</taxon>
        <taxon>Alphaproteobacteria</taxon>
        <taxon>Sphingomonadales</taxon>
        <taxon>Sphingomonadaceae</taxon>
        <taxon>Sphingomonas</taxon>
    </lineage>
</organism>
<dbReference type="NCBIfam" id="TIGR00229">
    <property type="entry name" value="sensory_box"/>
    <property type="match status" value="2"/>
</dbReference>
<dbReference type="Pfam" id="PF08448">
    <property type="entry name" value="PAS_4"/>
    <property type="match status" value="1"/>
</dbReference>
<dbReference type="SMART" id="SM00086">
    <property type="entry name" value="PAC"/>
    <property type="match status" value="2"/>
</dbReference>
<feature type="domain" description="PAC" evidence="9">
    <location>
        <begin position="497"/>
        <end position="555"/>
    </location>
</feature>
<dbReference type="InterPro" id="IPR005467">
    <property type="entry name" value="His_kinase_dom"/>
</dbReference>
<dbReference type="InterPro" id="IPR035965">
    <property type="entry name" value="PAS-like_dom_sf"/>
</dbReference>